<dbReference type="CDD" id="cd02010">
    <property type="entry name" value="TPP_ALS"/>
    <property type="match status" value="1"/>
</dbReference>
<dbReference type="CDD" id="cd07035">
    <property type="entry name" value="TPP_PYR_POX_like"/>
    <property type="match status" value="1"/>
</dbReference>
<keyword evidence="9" id="KW-1185">Reference proteome</keyword>
<organism evidence="8 9">
    <name type="scientific">Actinomadura meridiana</name>
    <dbReference type="NCBI Taxonomy" id="559626"/>
    <lineage>
        <taxon>Bacteria</taxon>
        <taxon>Bacillati</taxon>
        <taxon>Actinomycetota</taxon>
        <taxon>Actinomycetes</taxon>
        <taxon>Streptosporangiales</taxon>
        <taxon>Thermomonosporaceae</taxon>
        <taxon>Actinomadura</taxon>
    </lineage>
</organism>
<dbReference type="InterPro" id="IPR012000">
    <property type="entry name" value="Thiamin_PyroP_enz_cen_dom"/>
</dbReference>
<dbReference type="InterPro" id="IPR012001">
    <property type="entry name" value="Thiamin_PyroP_enz_TPP-bd_dom"/>
</dbReference>
<evidence type="ECO:0000259" key="5">
    <source>
        <dbReference type="Pfam" id="PF00205"/>
    </source>
</evidence>
<dbReference type="Proteomes" id="UP001501710">
    <property type="component" value="Unassembled WGS sequence"/>
</dbReference>
<dbReference type="InterPro" id="IPR011766">
    <property type="entry name" value="TPP_enzyme_TPP-bd"/>
</dbReference>
<evidence type="ECO:0000259" key="7">
    <source>
        <dbReference type="Pfam" id="PF02776"/>
    </source>
</evidence>
<dbReference type="Pfam" id="PF02776">
    <property type="entry name" value="TPP_enzyme_N"/>
    <property type="match status" value="1"/>
</dbReference>
<evidence type="ECO:0000256" key="3">
    <source>
        <dbReference type="RuleBase" id="RU362132"/>
    </source>
</evidence>
<dbReference type="InterPro" id="IPR045229">
    <property type="entry name" value="TPP_enz"/>
</dbReference>
<dbReference type="Gene3D" id="3.40.50.1220">
    <property type="entry name" value="TPP-binding domain"/>
    <property type="match status" value="1"/>
</dbReference>
<evidence type="ECO:0000313" key="9">
    <source>
        <dbReference type="Proteomes" id="UP001501710"/>
    </source>
</evidence>
<dbReference type="Gene3D" id="3.40.50.970">
    <property type="match status" value="2"/>
</dbReference>
<sequence length="601" mass="65441">MGHTMSTQEGAVHEDATQEDAARLLVRALEAEGVEYVFGIPGEENIHFVHALNESSIRYVLVRHEQGAAFMAEIYGRLTGKAGVASATLGPGAINLQLGVADATTNSTPVVAISAQVGLDRIYKESHQIVDLVSLFRPITKWSELAPTAEALPEMVRKAFKTAQTERPGAVYLAIPEDVESAKVAAGLRPLPVNVVRTQEPSPSQIARAADVLALARRPIILAGHGATRARASEALRYFSERLGLPVATTFNGKGVFPDDHPNALGAVGFMRHDYVNFGFDEADVLIAVGYELQEFDPTKINPQADKKIIHIHQFPAEVDDHYPVEVGVQGDISRTLHVLADSVHRRFDVNGTDRPPAPAHHHSTDELRSTHRPPAPTHHHSTDELRSTHSRIREMIREELAEGAVEDGYPLSPRRIVSDIRAAMGRADIVLADTGAVKMWMARMYPTYEPNTLLVSNGLSSMGFAVPGAIAAKLAHPDRRVLAATGDGAFLMNSQELETAVRENIPITVLIWDDSAYGLIGWKMDLDIGTSSNITFGNPDFVKYAESFGARGYRIESADELLPTLRKALADDTVSVIAVPVDYSHNLQLTDKLGDLTDPF</sequence>
<evidence type="ECO:0000256" key="2">
    <source>
        <dbReference type="ARBA" id="ARBA00023052"/>
    </source>
</evidence>
<dbReference type="InterPro" id="IPR029035">
    <property type="entry name" value="DHS-like_NAD/FAD-binding_dom"/>
</dbReference>
<comment type="similarity">
    <text evidence="1 3">Belongs to the TPP enzyme family.</text>
</comment>
<protein>
    <submittedName>
        <fullName evidence="8">Acetolactate synthase large subunit</fullName>
    </submittedName>
</protein>
<dbReference type="PANTHER" id="PTHR18968:SF129">
    <property type="entry name" value="ACETOLACTATE SYNTHASE"/>
    <property type="match status" value="1"/>
</dbReference>
<evidence type="ECO:0000259" key="6">
    <source>
        <dbReference type="Pfam" id="PF02775"/>
    </source>
</evidence>
<accession>A0ABP8C3P4</accession>
<name>A0ABP8C3P4_9ACTN</name>
<gene>
    <name evidence="8" type="ORF">GCM10022254_34580</name>
</gene>
<proteinExistence type="inferred from homology"/>
<dbReference type="SUPFAM" id="SSF52518">
    <property type="entry name" value="Thiamin diphosphate-binding fold (THDP-binding)"/>
    <property type="match status" value="2"/>
</dbReference>
<feature type="domain" description="Thiamine pyrophosphate enzyme central" evidence="5">
    <location>
        <begin position="206"/>
        <end position="339"/>
    </location>
</feature>
<feature type="domain" description="Thiamine pyrophosphate enzyme TPP-binding" evidence="6">
    <location>
        <begin position="434"/>
        <end position="580"/>
    </location>
</feature>
<comment type="caution">
    <text evidence="8">The sequence shown here is derived from an EMBL/GenBank/DDBJ whole genome shotgun (WGS) entry which is preliminary data.</text>
</comment>
<evidence type="ECO:0000256" key="4">
    <source>
        <dbReference type="SAM" id="MobiDB-lite"/>
    </source>
</evidence>
<dbReference type="SUPFAM" id="SSF52467">
    <property type="entry name" value="DHS-like NAD/FAD-binding domain"/>
    <property type="match status" value="1"/>
</dbReference>
<dbReference type="InterPro" id="IPR029061">
    <property type="entry name" value="THDP-binding"/>
</dbReference>
<dbReference type="EMBL" id="BAABAS010000006">
    <property type="protein sequence ID" value="GAA4233061.1"/>
    <property type="molecule type" value="Genomic_DNA"/>
</dbReference>
<feature type="region of interest" description="Disordered" evidence="4">
    <location>
        <begin position="349"/>
        <end position="389"/>
    </location>
</feature>
<reference evidence="9" key="1">
    <citation type="journal article" date="2019" name="Int. J. Syst. Evol. Microbiol.">
        <title>The Global Catalogue of Microorganisms (GCM) 10K type strain sequencing project: providing services to taxonomists for standard genome sequencing and annotation.</title>
        <authorList>
            <consortium name="The Broad Institute Genomics Platform"/>
            <consortium name="The Broad Institute Genome Sequencing Center for Infectious Disease"/>
            <person name="Wu L."/>
            <person name="Ma J."/>
        </authorList>
    </citation>
    <scope>NUCLEOTIDE SEQUENCE [LARGE SCALE GENOMIC DNA]</scope>
    <source>
        <strain evidence="9">JCM 17440</strain>
    </source>
</reference>
<feature type="domain" description="Thiamine pyrophosphate enzyme N-terminal TPP-binding" evidence="7">
    <location>
        <begin position="21"/>
        <end position="133"/>
    </location>
</feature>
<dbReference type="PANTHER" id="PTHR18968">
    <property type="entry name" value="THIAMINE PYROPHOSPHATE ENZYMES"/>
    <property type="match status" value="1"/>
</dbReference>
<keyword evidence="2 3" id="KW-0786">Thiamine pyrophosphate</keyword>
<evidence type="ECO:0000256" key="1">
    <source>
        <dbReference type="ARBA" id="ARBA00007812"/>
    </source>
</evidence>
<evidence type="ECO:0000313" key="8">
    <source>
        <dbReference type="EMBL" id="GAA4233061.1"/>
    </source>
</evidence>
<dbReference type="Pfam" id="PF00205">
    <property type="entry name" value="TPP_enzyme_M"/>
    <property type="match status" value="1"/>
</dbReference>
<dbReference type="Pfam" id="PF02775">
    <property type="entry name" value="TPP_enzyme_C"/>
    <property type="match status" value="1"/>
</dbReference>